<reference evidence="2 3" key="1">
    <citation type="journal article" date="2019" name="Int. J. Syst. Evol. Microbiol.">
        <title>Anaerobacillus alkaliphilus sp. nov., a novel alkaliphilic and moderately halophilic bacterium.</title>
        <authorList>
            <person name="Borsodi A.K."/>
            <person name="Aszalos J.M."/>
            <person name="Bihari P."/>
            <person name="Nagy I."/>
            <person name="Schumann P."/>
            <person name="Sproer C."/>
            <person name="Kovacs A.L."/>
            <person name="Boka K."/>
            <person name="Dobosy P."/>
            <person name="Ovari M."/>
            <person name="Szili-Kovacs T."/>
            <person name="Toth E."/>
        </authorList>
    </citation>
    <scope>NUCLEOTIDE SEQUENCE [LARGE SCALE GENOMIC DNA]</scope>
    <source>
        <strain evidence="2 3">B16-10</strain>
    </source>
</reference>
<keyword evidence="1" id="KW-0812">Transmembrane</keyword>
<sequence>MLDFGWLNVGSLVLGLIALTLPIVNLSREKKEDNKAWVILSVISLSACAISICFQIFYTSHLVIIEDWSALLDTHKAVAIVSALLLIGTITLNVLTLVVYRDKAK</sequence>
<evidence type="ECO:0000313" key="3">
    <source>
        <dbReference type="Proteomes" id="UP000290649"/>
    </source>
</evidence>
<dbReference type="OrthoDB" id="1758157at2"/>
<name>A0A4Q0VYM3_9BACI</name>
<dbReference type="EMBL" id="QOUX01000001">
    <property type="protein sequence ID" value="RXJ04492.1"/>
    <property type="molecule type" value="Genomic_DNA"/>
</dbReference>
<keyword evidence="1" id="KW-1133">Transmembrane helix</keyword>
<dbReference type="AlphaFoldDB" id="A0A4Q0VYM3"/>
<dbReference type="RefSeq" id="WP_129076834.1">
    <property type="nucleotide sequence ID" value="NZ_QOUX01000001.1"/>
</dbReference>
<evidence type="ECO:0000256" key="1">
    <source>
        <dbReference type="SAM" id="Phobius"/>
    </source>
</evidence>
<accession>A0A4Q0VYM3</accession>
<organism evidence="2 3">
    <name type="scientific">Anaerobacillus alkaliphilus</name>
    <dbReference type="NCBI Taxonomy" id="1548597"/>
    <lineage>
        <taxon>Bacteria</taxon>
        <taxon>Bacillati</taxon>
        <taxon>Bacillota</taxon>
        <taxon>Bacilli</taxon>
        <taxon>Bacillales</taxon>
        <taxon>Bacillaceae</taxon>
        <taxon>Anaerobacillus</taxon>
    </lineage>
</organism>
<feature type="transmembrane region" description="Helical" evidence="1">
    <location>
        <begin position="36"/>
        <end position="58"/>
    </location>
</feature>
<feature type="transmembrane region" description="Helical" evidence="1">
    <location>
        <begin position="6"/>
        <end position="24"/>
    </location>
</feature>
<comment type="caution">
    <text evidence="2">The sequence shown here is derived from an EMBL/GenBank/DDBJ whole genome shotgun (WGS) entry which is preliminary data.</text>
</comment>
<proteinExistence type="predicted"/>
<keyword evidence="3" id="KW-1185">Reference proteome</keyword>
<dbReference type="Proteomes" id="UP000290649">
    <property type="component" value="Unassembled WGS sequence"/>
</dbReference>
<feature type="transmembrane region" description="Helical" evidence="1">
    <location>
        <begin position="78"/>
        <end position="100"/>
    </location>
</feature>
<evidence type="ECO:0008006" key="4">
    <source>
        <dbReference type="Google" id="ProtNLM"/>
    </source>
</evidence>
<keyword evidence="1" id="KW-0472">Membrane</keyword>
<gene>
    <name evidence="2" type="ORF">DS745_03670</name>
</gene>
<evidence type="ECO:0000313" key="2">
    <source>
        <dbReference type="EMBL" id="RXJ04492.1"/>
    </source>
</evidence>
<protein>
    <recommendedName>
        <fullName evidence="4">Cytochrome c oxidase subunit 4</fullName>
    </recommendedName>
</protein>